<evidence type="ECO:0000256" key="2">
    <source>
        <dbReference type="SAM" id="SignalP"/>
    </source>
</evidence>
<reference evidence="4" key="2">
    <citation type="submission" date="2021-01" db="UniProtKB">
        <authorList>
            <consortium name="EnsemblPlants"/>
        </authorList>
    </citation>
    <scope>IDENTIFICATION</scope>
</reference>
<feature type="signal peptide" evidence="2">
    <location>
        <begin position="1"/>
        <end position="20"/>
    </location>
</feature>
<dbReference type="AlphaFoldDB" id="A0A7N2MLW9"/>
<dbReference type="Pfam" id="PF25884">
    <property type="entry name" value="At5g19230"/>
    <property type="match status" value="1"/>
</dbReference>
<accession>A0A7N2MLW9</accession>
<organism evidence="4 5">
    <name type="scientific">Quercus lobata</name>
    <name type="common">Valley oak</name>
    <dbReference type="NCBI Taxonomy" id="97700"/>
    <lineage>
        <taxon>Eukaryota</taxon>
        <taxon>Viridiplantae</taxon>
        <taxon>Streptophyta</taxon>
        <taxon>Embryophyta</taxon>
        <taxon>Tracheophyta</taxon>
        <taxon>Spermatophyta</taxon>
        <taxon>Magnoliopsida</taxon>
        <taxon>eudicotyledons</taxon>
        <taxon>Gunneridae</taxon>
        <taxon>Pentapetalae</taxon>
        <taxon>rosids</taxon>
        <taxon>fabids</taxon>
        <taxon>Fagales</taxon>
        <taxon>Fagaceae</taxon>
        <taxon>Quercus</taxon>
    </lineage>
</organism>
<dbReference type="InterPro" id="IPR059083">
    <property type="entry name" value="At5g19230_dom"/>
</dbReference>
<dbReference type="Proteomes" id="UP000594261">
    <property type="component" value="Chromosome 9"/>
</dbReference>
<feature type="chain" id="PRO_5029631496" description="Uncharacterized GPI-anchored protein At5g19230-like domain-containing protein" evidence="2">
    <location>
        <begin position="21"/>
        <end position="194"/>
    </location>
</feature>
<dbReference type="EnsemblPlants" id="QL09p049486:mrna">
    <property type="protein sequence ID" value="QL09p049486:mrna"/>
    <property type="gene ID" value="QL09p049486"/>
</dbReference>
<keyword evidence="1" id="KW-0812">Transmembrane</keyword>
<dbReference type="InParanoid" id="A0A7N2MLW9"/>
<dbReference type="InterPro" id="IPR045285">
    <property type="entry name" value="At5g19230-like"/>
</dbReference>
<reference evidence="4 5" key="1">
    <citation type="journal article" date="2016" name="G3 (Bethesda)">
        <title>First Draft Assembly and Annotation of the Genome of a California Endemic Oak Quercus lobata Nee (Fagaceae).</title>
        <authorList>
            <person name="Sork V.L."/>
            <person name="Fitz-Gibbon S.T."/>
            <person name="Puiu D."/>
            <person name="Crepeau M."/>
            <person name="Gugger P.F."/>
            <person name="Sherman R."/>
            <person name="Stevens K."/>
            <person name="Langley C.H."/>
            <person name="Pellegrini M."/>
            <person name="Salzberg S.L."/>
        </authorList>
    </citation>
    <scope>NUCLEOTIDE SEQUENCE [LARGE SCALE GENOMIC DNA]</scope>
    <source>
        <strain evidence="4 5">cv. SW786</strain>
    </source>
</reference>
<evidence type="ECO:0000313" key="5">
    <source>
        <dbReference type="Proteomes" id="UP000594261"/>
    </source>
</evidence>
<keyword evidence="1" id="KW-0472">Membrane</keyword>
<keyword evidence="5" id="KW-1185">Reference proteome</keyword>
<dbReference type="EMBL" id="LRBV02000009">
    <property type="status" value="NOT_ANNOTATED_CDS"/>
    <property type="molecule type" value="Genomic_DNA"/>
</dbReference>
<proteinExistence type="predicted"/>
<evidence type="ECO:0000313" key="4">
    <source>
        <dbReference type="EnsemblPlants" id="QL09p049486:mrna"/>
    </source>
</evidence>
<evidence type="ECO:0000256" key="1">
    <source>
        <dbReference type="SAM" id="Phobius"/>
    </source>
</evidence>
<dbReference type="PANTHER" id="PTHR33976">
    <property type="entry name" value="OS07G0645000 PROTEIN"/>
    <property type="match status" value="1"/>
</dbReference>
<keyword evidence="1" id="KW-1133">Transmembrane helix</keyword>
<name>A0A7N2MLW9_QUELO</name>
<feature type="domain" description="Uncharacterized GPI-anchored protein At5g19230-like" evidence="3">
    <location>
        <begin position="31"/>
        <end position="157"/>
    </location>
</feature>
<dbReference type="PANTHER" id="PTHR33976:SF2">
    <property type="entry name" value="GLYCOPROTEIN MEMBRANE GPI-ANCHORED"/>
    <property type="match status" value="1"/>
</dbReference>
<protein>
    <recommendedName>
        <fullName evidence="3">Uncharacterized GPI-anchored protein At5g19230-like domain-containing protein</fullName>
    </recommendedName>
</protein>
<sequence>MAFFKLKLSHFFLVLHVVQGKASYNCDATAEKYLLEDLNLYRLSLNSPNFTENNNAACLANNIANQLKNETCKNAFHYNSTPGTKPNDNEYDKLMDGCDIKENHTVQGVILPVCMPKLDPFLVLFNFTTPQYAKYLKDSNYTETGIGSEDNWMVVVLSTNTSAGNFSGAASLIANVSMGNSLVALFIGFLVFLQ</sequence>
<keyword evidence="2" id="KW-0732">Signal</keyword>
<feature type="transmembrane region" description="Helical" evidence="1">
    <location>
        <begin position="172"/>
        <end position="193"/>
    </location>
</feature>
<evidence type="ECO:0000259" key="3">
    <source>
        <dbReference type="Pfam" id="PF25884"/>
    </source>
</evidence>
<dbReference type="Gramene" id="QL09p049486:mrna">
    <property type="protein sequence ID" value="QL09p049486:mrna"/>
    <property type="gene ID" value="QL09p049486"/>
</dbReference>
<dbReference type="OMA" id="VLFHAIF"/>